<protein>
    <submittedName>
        <fullName evidence="2">Uncharacterized protein</fullName>
    </submittedName>
</protein>
<sequence>MFMVFSHCLSGHSSGRPRHDKEGNGSVESKRMKYAERRSDWAVSTFDQTGGHCEIRSFCEVLHRERTRDGSPQRSKWHLLEWKHFK</sequence>
<dbReference type="EMBL" id="AGNL01004296">
    <property type="protein sequence ID" value="EJK73688.1"/>
    <property type="molecule type" value="Genomic_DNA"/>
</dbReference>
<name>K0T4S0_THAOC</name>
<organism evidence="2 3">
    <name type="scientific">Thalassiosira oceanica</name>
    <name type="common">Marine diatom</name>
    <dbReference type="NCBI Taxonomy" id="159749"/>
    <lineage>
        <taxon>Eukaryota</taxon>
        <taxon>Sar</taxon>
        <taxon>Stramenopiles</taxon>
        <taxon>Ochrophyta</taxon>
        <taxon>Bacillariophyta</taxon>
        <taxon>Coscinodiscophyceae</taxon>
        <taxon>Thalassiosirophycidae</taxon>
        <taxon>Thalassiosirales</taxon>
        <taxon>Thalassiosiraceae</taxon>
        <taxon>Thalassiosira</taxon>
    </lineage>
</organism>
<proteinExistence type="predicted"/>
<dbReference type="Proteomes" id="UP000266841">
    <property type="component" value="Unassembled WGS sequence"/>
</dbReference>
<reference evidence="2 3" key="1">
    <citation type="journal article" date="2012" name="Genome Biol.">
        <title>Genome and low-iron response of an oceanic diatom adapted to chronic iron limitation.</title>
        <authorList>
            <person name="Lommer M."/>
            <person name="Specht M."/>
            <person name="Roy A.S."/>
            <person name="Kraemer L."/>
            <person name="Andreson R."/>
            <person name="Gutowska M.A."/>
            <person name="Wolf J."/>
            <person name="Bergner S.V."/>
            <person name="Schilhabel M.B."/>
            <person name="Klostermeier U.C."/>
            <person name="Beiko R.G."/>
            <person name="Rosenstiel P."/>
            <person name="Hippler M."/>
            <person name="Laroche J."/>
        </authorList>
    </citation>
    <scope>NUCLEOTIDE SEQUENCE [LARGE SCALE GENOMIC DNA]</scope>
    <source>
        <strain evidence="2 3">CCMP1005</strain>
    </source>
</reference>
<evidence type="ECO:0000256" key="1">
    <source>
        <dbReference type="SAM" id="MobiDB-lite"/>
    </source>
</evidence>
<feature type="compositionally biased region" description="Basic and acidic residues" evidence="1">
    <location>
        <begin position="17"/>
        <end position="31"/>
    </location>
</feature>
<dbReference type="AlphaFoldDB" id="K0T4S0"/>
<comment type="caution">
    <text evidence="2">The sequence shown here is derived from an EMBL/GenBank/DDBJ whole genome shotgun (WGS) entry which is preliminary data.</text>
</comment>
<keyword evidence="3" id="KW-1185">Reference proteome</keyword>
<gene>
    <name evidence="2" type="ORF">THAOC_04673</name>
</gene>
<evidence type="ECO:0000313" key="3">
    <source>
        <dbReference type="Proteomes" id="UP000266841"/>
    </source>
</evidence>
<feature type="region of interest" description="Disordered" evidence="1">
    <location>
        <begin position="1"/>
        <end position="31"/>
    </location>
</feature>
<evidence type="ECO:0000313" key="2">
    <source>
        <dbReference type="EMBL" id="EJK73688.1"/>
    </source>
</evidence>
<accession>K0T4S0</accession>